<reference evidence="3 5" key="2">
    <citation type="submission" date="2023-11" db="EMBL/GenBank/DDBJ databases">
        <title>MicrobeMod: A computational toolkit for identifying prokaryotic methylation and restriction-modification with nanopore sequencing.</title>
        <authorList>
            <person name="Crits-Christoph A."/>
            <person name="Kang S.C."/>
            <person name="Lee H."/>
            <person name="Ostrov N."/>
        </authorList>
    </citation>
    <scope>NUCLEOTIDE SEQUENCE [LARGE SCALE GENOMIC DNA]</scope>
    <source>
        <strain evidence="3 5">ATCC 23090</strain>
    </source>
</reference>
<accession>A0A1K1PHN5</accession>
<dbReference type="EMBL" id="FPIZ01000005">
    <property type="protein sequence ID" value="SFW46955.1"/>
    <property type="molecule type" value="Genomic_DNA"/>
</dbReference>
<proteinExistence type="predicted"/>
<keyword evidence="5" id="KW-1185">Reference proteome</keyword>
<feature type="chain" id="PRO_5012430663" description="Curli production assembly/transport component CsgG" evidence="1">
    <location>
        <begin position="22"/>
        <end position="269"/>
    </location>
</feature>
<evidence type="ECO:0000313" key="2">
    <source>
        <dbReference type="EMBL" id="SFW46955.1"/>
    </source>
</evidence>
<name>A0A1K1PHN5_9BACT</name>
<organism evidence="2 4">
    <name type="scientific">Chitinophaga sancti</name>
    <dbReference type="NCBI Taxonomy" id="1004"/>
    <lineage>
        <taxon>Bacteria</taxon>
        <taxon>Pseudomonadati</taxon>
        <taxon>Bacteroidota</taxon>
        <taxon>Chitinophagia</taxon>
        <taxon>Chitinophagales</taxon>
        <taxon>Chitinophagaceae</taxon>
        <taxon>Chitinophaga</taxon>
    </lineage>
</organism>
<feature type="signal peptide" evidence="1">
    <location>
        <begin position="1"/>
        <end position="21"/>
    </location>
</feature>
<gene>
    <name evidence="2" type="ORF">SAMN05661012_01979</name>
    <name evidence="3" type="ORF">SR876_26430</name>
</gene>
<evidence type="ECO:0000256" key="1">
    <source>
        <dbReference type="SAM" id="SignalP"/>
    </source>
</evidence>
<evidence type="ECO:0000313" key="4">
    <source>
        <dbReference type="Proteomes" id="UP000183788"/>
    </source>
</evidence>
<evidence type="ECO:0008006" key="6">
    <source>
        <dbReference type="Google" id="ProtNLM"/>
    </source>
</evidence>
<evidence type="ECO:0000313" key="3">
    <source>
        <dbReference type="EMBL" id="WQG88464.1"/>
    </source>
</evidence>
<dbReference type="RefSeq" id="WP_072359428.1">
    <property type="nucleotide sequence ID" value="NZ_CP139972.1"/>
</dbReference>
<dbReference type="Proteomes" id="UP000183788">
    <property type="component" value="Unassembled WGS sequence"/>
</dbReference>
<dbReference type="AlphaFoldDB" id="A0A1K1PHN5"/>
<evidence type="ECO:0000313" key="5">
    <source>
        <dbReference type="Proteomes" id="UP001326715"/>
    </source>
</evidence>
<reference evidence="2 4" key="1">
    <citation type="submission" date="2016-11" db="EMBL/GenBank/DDBJ databases">
        <authorList>
            <person name="Jaros S."/>
            <person name="Januszkiewicz K."/>
            <person name="Wedrychowicz H."/>
        </authorList>
    </citation>
    <scope>NUCLEOTIDE SEQUENCE [LARGE SCALE GENOMIC DNA]</scope>
    <source>
        <strain evidence="2 4">DSM 784</strain>
    </source>
</reference>
<dbReference type="EMBL" id="CP140154">
    <property type="protein sequence ID" value="WQG88464.1"/>
    <property type="molecule type" value="Genomic_DNA"/>
</dbReference>
<dbReference type="STRING" id="1004.SAMN05661012_01979"/>
<keyword evidence="1" id="KW-0732">Signal</keyword>
<dbReference type="OrthoDB" id="1421388at2"/>
<dbReference type="Proteomes" id="UP001326715">
    <property type="component" value="Chromosome"/>
</dbReference>
<protein>
    <recommendedName>
        <fullName evidence="6">Curli production assembly/transport component CsgG</fullName>
    </recommendedName>
</protein>
<sequence length="269" mass="28895">MTKKSVIFTFASFIFGASAFAQSKTTVGILRFQSGASQNTNNVTAIQDAVTDVFLKNKRLTVVAQTDTSFEQSKAAGAQIIISGNIAKATMEMQQKNVPIVGMTNTNVAEISFTLNVTDAGRGDVIATTTVNATGKGKNAYDGAISDAKSQVEKFMKENFKLTVSIAEIENKNSLGAATSVLIAGGTRLNLKVNDEFRVYEVTEITVDGKVMLRKKTLGKIVVTKVEDENFSVANVIEGGVDITKKVGEKANLKCELENEPSGSFWKKN</sequence>